<organism evidence="1 2">
    <name type="scientific">Pelotomaculum thermopropionicum (strain DSM 13744 / JCM 10971 / SI)</name>
    <dbReference type="NCBI Taxonomy" id="370438"/>
    <lineage>
        <taxon>Bacteria</taxon>
        <taxon>Bacillati</taxon>
        <taxon>Bacillota</taxon>
        <taxon>Clostridia</taxon>
        <taxon>Eubacteriales</taxon>
        <taxon>Desulfotomaculaceae</taxon>
        <taxon>Pelotomaculum</taxon>
    </lineage>
</organism>
<proteinExistence type="predicted"/>
<dbReference type="HOGENOM" id="CLU_3293891_0_0_9"/>
<gene>
    <name evidence="1" type="ordered locus">PTH_0627</name>
</gene>
<protein>
    <submittedName>
        <fullName evidence="1">Uncharacterized protein</fullName>
    </submittedName>
</protein>
<dbReference type="KEGG" id="pth:PTH_0627"/>
<dbReference type="AlphaFoldDB" id="A5D4M3"/>
<accession>A5D4M3</accession>
<sequence>MMFSPGSFLQNKSLHLILIIRIALRSHIYNGKFDIILFFI</sequence>
<evidence type="ECO:0000313" key="2">
    <source>
        <dbReference type="Proteomes" id="UP000006556"/>
    </source>
</evidence>
<name>A5D4M3_PELTS</name>
<dbReference type="STRING" id="370438.PTH_0627"/>
<dbReference type="Proteomes" id="UP000006556">
    <property type="component" value="Chromosome"/>
</dbReference>
<dbReference type="EMBL" id="AP009389">
    <property type="protein sequence ID" value="BAF58807.1"/>
    <property type="molecule type" value="Genomic_DNA"/>
</dbReference>
<evidence type="ECO:0000313" key="1">
    <source>
        <dbReference type="EMBL" id="BAF58807.1"/>
    </source>
</evidence>
<reference evidence="2" key="1">
    <citation type="journal article" date="2008" name="Genome Res.">
        <title>The genome of Pelotomaculum thermopropionicum reveals niche-associated evolution in anaerobic microbiota.</title>
        <authorList>
            <person name="Kosaka T."/>
            <person name="Kato S."/>
            <person name="Shimoyama T."/>
            <person name="Ishii S."/>
            <person name="Abe T."/>
            <person name="Watanabe K."/>
        </authorList>
    </citation>
    <scope>NUCLEOTIDE SEQUENCE [LARGE SCALE GENOMIC DNA]</scope>
    <source>
        <strain evidence="2">DSM 13744 / JCM 10971 / SI</strain>
    </source>
</reference>
<keyword evidence="2" id="KW-1185">Reference proteome</keyword>